<sequence length="100" mass="11401">MCFVAGMWALLLVVLYQADRKLLDRINHPLHDDTAVVFKKPVMIPSNYIEPMSKIVRERNIETLNFLDLLIVVSVGGNTVYDTSNARPSSIYTKILTKKH</sequence>
<comment type="caution">
    <text evidence="2">The sequence shown here is derived from an EMBL/GenBank/DDBJ whole genome shotgun (WGS) entry which is preliminary data.</text>
</comment>
<dbReference type="AlphaFoldDB" id="A0A024G989"/>
<evidence type="ECO:0000313" key="3">
    <source>
        <dbReference type="Proteomes" id="UP000053237"/>
    </source>
</evidence>
<dbReference type="Proteomes" id="UP000053237">
    <property type="component" value="Unassembled WGS sequence"/>
</dbReference>
<accession>A0A024G989</accession>
<proteinExistence type="predicted"/>
<organism evidence="2 3">
    <name type="scientific">Albugo candida</name>
    <dbReference type="NCBI Taxonomy" id="65357"/>
    <lineage>
        <taxon>Eukaryota</taxon>
        <taxon>Sar</taxon>
        <taxon>Stramenopiles</taxon>
        <taxon>Oomycota</taxon>
        <taxon>Peronosporomycetes</taxon>
        <taxon>Albuginales</taxon>
        <taxon>Albuginaceae</taxon>
        <taxon>Albugo</taxon>
    </lineage>
</organism>
<evidence type="ECO:0000313" key="2">
    <source>
        <dbReference type="EMBL" id="CCI43125.1"/>
    </source>
</evidence>
<dbReference type="InParanoid" id="A0A024G989"/>
<name>A0A024G989_9STRA</name>
<reference evidence="2 3" key="1">
    <citation type="submission" date="2012-05" db="EMBL/GenBank/DDBJ databases">
        <title>Recombination and specialization in a pathogen metapopulation.</title>
        <authorList>
            <person name="Gardiner A."/>
            <person name="Kemen E."/>
            <person name="Schultz-Larsen T."/>
            <person name="MacLean D."/>
            <person name="Van Oosterhout C."/>
            <person name="Jones J.D.G."/>
        </authorList>
    </citation>
    <scope>NUCLEOTIDE SEQUENCE [LARGE SCALE GENOMIC DNA]</scope>
    <source>
        <strain evidence="2 3">Ac Nc2</strain>
    </source>
</reference>
<keyword evidence="1" id="KW-0732">Signal</keyword>
<gene>
    <name evidence="2" type="ORF">BN9_039090</name>
</gene>
<keyword evidence="3" id="KW-1185">Reference proteome</keyword>
<feature type="chain" id="PRO_5001529533" evidence="1">
    <location>
        <begin position="19"/>
        <end position="100"/>
    </location>
</feature>
<protein>
    <submittedName>
        <fullName evidence="2">Uncharacterized protein</fullName>
    </submittedName>
</protein>
<dbReference type="EMBL" id="CAIX01000044">
    <property type="protein sequence ID" value="CCI43125.1"/>
    <property type="molecule type" value="Genomic_DNA"/>
</dbReference>
<evidence type="ECO:0000256" key="1">
    <source>
        <dbReference type="SAM" id="SignalP"/>
    </source>
</evidence>
<feature type="signal peptide" evidence="1">
    <location>
        <begin position="1"/>
        <end position="18"/>
    </location>
</feature>